<name>A0A8K0VU89_9PLEO</name>
<dbReference type="EMBL" id="JAGMVJ010000018">
    <property type="protein sequence ID" value="KAH7077393.1"/>
    <property type="molecule type" value="Genomic_DNA"/>
</dbReference>
<dbReference type="Proteomes" id="UP000813461">
    <property type="component" value="Unassembled WGS sequence"/>
</dbReference>
<feature type="region of interest" description="Disordered" evidence="1">
    <location>
        <begin position="219"/>
        <end position="242"/>
    </location>
</feature>
<feature type="compositionally biased region" description="Low complexity" evidence="1">
    <location>
        <begin position="157"/>
        <end position="168"/>
    </location>
</feature>
<evidence type="ECO:0000256" key="1">
    <source>
        <dbReference type="SAM" id="MobiDB-lite"/>
    </source>
</evidence>
<sequence length="242" mass="26672">MANPPSKKTAGEFKAMPAKEQWDINADPDRKDPYDNGHLPLKTTLKTSATASIDDIIGSTDHDFAIRRQPVPNKLLDVFLHAKYLDKLGRFHKVSTIIPWVYKPIDLRHYQDTARAMVASGKETARSVREKITAWDKTMDDIMEDSARYIAAEEELPPSSARTSPASTMTGCDVENEDEESVEMVKAQWMEHAANEMAGQGVGDTGATEEDDNEIFEGGACNIANKGGDSSNLAASEDQIRI</sequence>
<evidence type="ECO:0000313" key="2">
    <source>
        <dbReference type="EMBL" id="KAH7077393.1"/>
    </source>
</evidence>
<comment type="caution">
    <text evidence="2">The sequence shown here is derived from an EMBL/GenBank/DDBJ whole genome shotgun (WGS) entry which is preliminary data.</text>
</comment>
<dbReference type="AlphaFoldDB" id="A0A8K0VU89"/>
<gene>
    <name evidence="2" type="ORF">FB567DRAFT_596561</name>
</gene>
<feature type="region of interest" description="Disordered" evidence="1">
    <location>
        <begin position="155"/>
        <end position="175"/>
    </location>
</feature>
<protein>
    <submittedName>
        <fullName evidence="2">Uncharacterized protein</fullName>
    </submittedName>
</protein>
<feature type="region of interest" description="Disordered" evidence="1">
    <location>
        <begin position="1"/>
        <end position="34"/>
    </location>
</feature>
<organism evidence="2 3">
    <name type="scientific">Paraphoma chrysanthemicola</name>
    <dbReference type="NCBI Taxonomy" id="798071"/>
    <lineage>
        <taxon>Eukaryota</taxon>
        <taxon>Fungi</taxon>
        <taxon>Dikarya</taxon>
        <taxon>Ascomycota</taxon>
        <taxon>Pezizomycotina</taxon>
        <taxon>Dothideomycetes</taxon>
        <taxon>Pleosporomycetidae</taxon>
        <taxon>Pleosporales</taxon>
        <taxon>Pleosporineae</taxon>
        <taxon>Phaeosphaeriaceae</taxon>
        <taxon>Paraphoma</taxon>
    </lineage>
</organism>
<reference evidence="2" key="1">
    <citation type="journal article" date="2021" name="Nat. Commun.">
        <title>Genetic determinants of endophytism in the Arabidopsis root mycobiome.</title>
        <authorList>
            <person name="Mesny F."/>
            <person name="Miyauchi S."/>
            <person name="Thiergart T."/>
            <person name="Pickel B."/>
            <person name="Atanasova L."/>
            <person name="Karlsson M."/>
            <person name="Huettel B."/>
            <person name="Barry K.W."/>
            <person name="Haridas S."/>
            <person name="Chen C."/>
            <person name="Bauer D."/>
            <person name="Andreopoulos W."/>
            <person name="Pangilinan J."/>
            <person name="LaButti K."/>
            <person name="Riley R."/>
            <person name="Lipzen A."/>
            <person name="Clum A."/>
            <person name="Drula E."/>
            <person name="Henrissat B."/>
            <person name="Kohler A."/>
            <person name="Grigoriev I.V."/>
            <person name="Martin F.M."/>
            <person name="Hacquard S."/>
        </authorList>
    </citation>
    <scope>NUCLEOTIDE SEQUENCE</scope>
    <source>
        <strain evidence="2">MPI-SDFR-AT-0120</strain>
    </source>
</reference>
<proteinExistence type="predicted"/>
<evidence type="ECO:0000313" key="3">
    <source>
        <dbReference type="Proteomes" id="UP000813461"/>
    </source>
</evidence>
<accession>A0A8K0VU89</accession>
<keyword evidence="3" id="KW-1185">Reference proteome</keyword>